<keyword evidence="3" id="KW-0862">Zinc</keyword>
<dbReference type="STRING" id="41427.A0A182JMH9"/>
<dbReference type="EnsemblMetazoa" id="AATE020843-RA">
    <property type="protein sequence ID" value="AATE020843-PA.1"/>
    <property type="gene ID" value="AATE020843"/>
</dbReference>
<accession>A0A182JMH9</accession>
<keyword evidence="1" id="KW-0479">Metal-binding</keyword>
<proteinExistence type="predicted"/>
<organism evidence="5">
    <name type="scientific">Anopheles atroparvus</name>
    <name type="common">European mosquito</name>
    <dbReference type="NCBI Taxonomy" id="41427"/>
    <lineage>
        <taxon>Eukaryota</taxon>
        <taxon>Metazoa</taxon>
        <taxon>Ecdysozoa</taxon>
        <taxon>Arthropoda</taxon>
        <taxon>Hexapoda</taxon>
        <taxon>Insecta</taxon>
        <taxon>Pterygota</taxon>
        <taxon>Neoptera</taxon>
        <taxon>Endopterygota</taxon>
        <taxon>Diptera</taxon>
        <taxon>Nematocera</taxon>
        <taxon>Culicoidea</taxon>
        <taxon>Culicidae</taxon>
        <taxon>Anophelinae</taxon>
        <taxon>Anopheles</taxon>
    </lineage>
</organism>
<reference evidence="5" key="1">
    <citation type="submission" date="2022-08" db="UniProtKB">
        <authorList>
            <consortium name="EnsemblMetazoa"/>
        </authorList>
    </citation>
    <scope>IDENTIFICATION</scope>
    <source>
        <strain evidence="5">EBRO</strain>
    </source>
</reference>
<dbReference type="GO" id="GO:0008270">
    <property type="term" value="F:zinc ion binding"/>
    <property type="evidence" value="ECO:0007669"/>
    <property type="project" value="UniProtKB-KW"/>
</dbReference>
<evidence type="ECO:0000259" key="4">
    <source>
        <dbReference type="Pfam" id="PF04500"/>
    </source>
</evidence>
<keyword evidence="2" id="KW-0863">Zinc-finger</keyword>
<dbReference type="Gene3D" id="2.20.25.240">
    <property type="match status" value="2"/>
</dbReference>
<protein>
    <recommendedName>
        <fullName evidence="4">FLYWCH-type domain-containing protein</fullName>
    </recommendedName>
</protein>
<evidence type="ECO:0000256" key="3">
    <source>
        <dbReference type="ARBA" id="ARBA00022833"/>
    </source>
</evidence>
<feature type="domain" description="FLYWCH-type" evidence="4">
    <location>
        <begin position="90"/>
        <end position="144"/>
    </location>
</feature>
<evidence type="ECO:0000313" key="5">
    <source>
        <dbReference type="EnsemblMetazoa" id="AATE020843-PA.1"/>
    </source>
</evidence>
<name>A0A182JMH9_ANOAO</name>
<dbReference type="VEuPathDB" id="VectorBase:AATE020843"/>
<evidence type="ECO:0000256" key="2">
    <source>
        <dbReference type="ARBA" id="ARBA00022771"/>
    </source>
</evidence>
<dbReference type="Pfam" id="PF04500">
    <property type="entry name" value="FLYWCH"/>
    <property type="match status" value="2"/>
</dbReference>
<feature type="domain" description="FLYWCH-type" evidence="4">
    <location>
        <begin position="19"/>
        <end position="66"/>
    </location>
</feature>
<dbReference type="AlphaFoldDB" id="A0A182JMH9"/>
<dbReference type="InterPro" id="IPR007588">
    <property type="entry name" value="Znf_FLYWCH"/>
</dbReference>
<sequence length="152" mass="18189">MWDIRGLKISGQDAVARFSLTQRGRPLLVYDGFSFIRNGEFMDTINWRCSYHRKLQCKAKAITMKMDDEFERGPVDSLVFVSIPLKNRVINKIFHNRYYYTRSKKMNCSTYWVCDRSKQDNCRGRITIFDKKRTFRVTNPVHNHPPQVQMRR</sequence>
<evidence type="ECO:0000256" key="1">
    <source>
        <dbReference type="ARBA" id="ARBA00022723"/>
    </source>
</evidence>